<gene>
    <name evidence="1" type="ORF">B9J98_03490</name>
</gene>
<dbReference type="AlphaFoldDB" id="A0A2R7Y614"/>
<accession>A0A2R7Y614</accession>
<evidence type="ECO:0000313" key="1">
    <source>
        <dbReference type="EMBL" id="PUA32960.1"/>
    </source>
</evidence>
<proteinExistence type="predicted"/>
<organism evidence="1 2">
    <name type="scientific">Candidatus Terraquivivens tikiterensis</name>
    <dbReference type="NCBI Taxonomy" id="1980982"/>
    <lineage>
        <taxon>Archaea</taxon>
        <taxon>Nitrososphaerota</taxon>
        <taxon>Candidatus Wolframiiraptoraceae</taxon>
        <taxon>Candidatus Terraquivivens</taxon>
    </lineage>
</organism>
<name>A0A2R7Y614_9ARCH</name>
<dbReference type="Proteomes" id="UP000244066">
    <property type="component" value="Unassembled WGS sequence"/>
</dbReference>
<sequence length="240" mass="28063">MSENLNSICITPAELYLMLQFDHALWKLCDLFEKFEKEILNKKDMERKMKTFTIIALSIVLGIPRNKMVRMLVESGLYKESYAEKAVRNYVKILAKPYELASYRVRSQTKKTEKGRWGRHEIEKKAGRPPLVFSVEKSFSLINIKMDERLGRLIGFASILSGSFPRLMKILVRMGFKLGILDEIVHCFQEFSKVHDLQPLNLKLEDTDIKKKIEKEIDKYFNLLVEPIRKDALKSIKKCD</sequence>
<dbReference type="EMBL" id="NDWU01000006">
    <property type="protein sequence ID" value="PUA32960.1"/>
    <property type="molecule type" value="Genomic_DNA"/>
</dbReference>
<comment type="caution">
    <text evidence="1">The sequence shown here is derived from an EMBL/GenBank/DDBJ whole genome shotgun (WGS) entry which is preliminary data.</text>
</comment>
<reference evidence="1 2" key="1">
    <citation type="submission" date="2017-04" db="EMBL/GenBank/DDBJ databases">
        <title>Draft Aigarchaeota genome from a New Zealand hot spring.</title>
        <authorList>
            <person name="Reysenbach A.-L."/>
            <person name="Donaho J.A."/>
            <person name="Gerhart J."/>
            <person name="Kelley J.F."/>
            <person name="Kouba K."/>
            <person name="Podar M."/>
            <person name="Stott M."/>
        </authorList>
    </citation>
    <scope>NUCLEOTIDE SEQUENCE [LARGE SCALE GENOMIC DNA]</scope>
    <source>
        <strain evidence="1">NZ13_MG1</strain>
    </source>
</reference>
<protein>
    <submittedName>
        <fullName evidence="1">Uncharacterized protein</fullName>
    </submittedName>
</protein>
<evidence type="ECO:0000313" key="2">
    <source>
        <dbReference type="Proteomes" id="UP000244066"/>
    </source>
</evidence>